<dbReference type="Pfam" id="PF00990">
    <property type="entry name" value="GGDEF"/>
    <property type="match status" value="1"/>
</dbReference>
<dbReference type="Gene3D" id="3.30.70.270">
    <property type="match status" value="1"/>
</dbReference>
<dbReference type="FunFam" id="3.30.70.270:FF:000001">
    <property type="entry name" value="Diguanylate cyclase domain protein"/>
    <property type="match status" value="1"/>
</dbReference>
<dbReference type="PROSITE" id="PS50887">
    <property type="entry name" value="GGDEF"/>
    <property type="match status" value="1"/>
</dbReference>
<dbReference type="PANTHER" id="PTHR44757">
    <property type="entry name" value="DIGUANYLATE CYCLASE DGCP"/>
    <property type="match status" value="1"/>
</dbReference>
<keyword evidence="1" id="KW-1133">Transmembrane helix</keyword>
<dbReference type="NCBIfam" id="TIGR00254">
    <property type="entry name" value="GGDEF"/>
    <property type="match status" value="1"/>
</dbReference>
<evidence type="ECO:0000259" key="3">
    <source>
        <dbReference type="PROSITE" id="PS50113"/>
    </source>
</evidence>
<dbReference type="CDD" id="cd00130">
    <property type="entry name" value="PAS"/>
    <property type="match status" value="1"/>
</dbReference>
<dbReference type="Proteomes" id="UP000027186">
    <property type="component" value="Plasmid AbAZ39_p1"/>
</dbReference>
<dbReference type="SMART" id="SM00091">
    <property type="entry name" value="PAS"/>
    <property type="match status" value="1"/>
</dbReference>
<dbReference type="AlphaFoldDB" id="A0A060DLN6"/>
<dbReference type="InterPro" id="IPR000160">
    <property type="entry name" value="GGDEF_dom"/>
</dbReference>
<dbReference type="EMBL" id="POWG01000002">
    <property type="protein sequence ID" value="PNR00367.1"/>
    <property type="molecule type" value="Genomic_DNA"/>
</dbReference>
<feature type="domain" description="PAS" evidence="2">
    <location>
        <begin position="82"/>
        <end position="149"/>
    </location>
</feature>
<keyword evidence="1" id="KW-0812">Transmembrane</keyword>
<dbReference type="InterPro" id="IPR000014">
    <property type="entry name" value="PAS"/>
</dbReference>
<dbReference type="SUPFAM" id="SSF55073">
    <property type="entry name" value="Nucleotide cyclase"/>
    <property type="match status" value="1"/>
</dbReference>
<evidence type="ECO:0000313" key="7">
    <source>
        <dbReference type="Proteomes" id="UP000027186"/>
    </source>
</evidence>
<keyword evidence="1" id="KW-0472">Membrane</keyword>
<sequence>MFSSATRIVGLYAVLATAWVVGSDRLLDAAGLGEVVLIQNVKGTAFVLFTALVLWGFMRQEFQRRTRSEDALRSTLERLAQSEADLRSVIEKLPDAFFRTDLDGRVSMASPQFAREFGLTPETVIGTRIADHYVEEDGRAKFLAALEEAGGEVRDHRMPMRRQDGTTFWISANAYIRRDPAGRPIGVEGIARNTTAQHHLEERLRYLAGHDALTGLCNRIRFEDRLEHAIARAKREDKSFALLFLDLDGFKEVNDTHGHQKGDEVLVTTAQRLSSALRNSDTTARIGGDEFAVLLEGDISVENARAVAEKVIDSIDRPLPGLDLSVSASVGMAFYPSDGADAGVLLRCADQAMYRAKRLGKNRLELGTA</sequence>
<evidence type="ECO:0000313" key="6">
    <source>
        <dbReference type="EMBL" id="PNR00367.1"/>
    </source>
</evidence>
<dbReference type="InterPro" id="IPR052155">
    <property type="entry name" value="Biofilm_reg_signaling"/>
</dbReference>
<dbReference type="InterPro" id="IPR013767">
    <property type="entry name" value="PAS_fold"/>
</dbReference>
<dbReference type="Gene3D" id="3.30.450.20">
    <property type="entry name" value="PAS domain"/>
    <property type="match status" value="1"/>
</dbReference>
<gene>
    <name evidence="5" type="ORF">ABAZ39_17385</name>
    <name evidence="6" type="ORF">C1S70_02900</name>
</gene>
<dbReference type="InterPro" id="IPR000700">
    <property type="entry name" value="PAS-assoc_C"/>
</dbReference>
<evidence type="ECO:0000313" key="5">
    <source>
        <dbReference type="EMBL" id="AIB13710.1"/>
    </source>
</evidence>
<dbReference type="Proteomes" id="UP000236268">
    <property type="component" value="Unassembled WGS sequence"/>
</dbReference>
<dbReference type="GO" id="GO:0006355">
    <property type="term" value="P:regulation of DNA-templated transcription"/>
    <property type="evidence" value="ECO:0007669"/>
    <property type="project" value="InterPro"/>
</dbReference>
<organism evidence="5 7">
    <name type="scientific">Azospirillum argentinense</name>
    <dbReference type="NCBI Taxonomy" id="2970906"/>
    <lineage>
        <taxon>Bacteria</taxon>
        <taxon>Pseudomonadati</taxon>
        <taxon>Pseudomonadota</taxon>
        <taxon>Alphaproteobacteria</taxon>
        <taxon>Rhodospirillales</taxon>
        <taxon>Azospirillaceae</taxon>
        <taxon>Azospirillum</taxon>
    </lineage>
</organism>
<dbReference type="EMBL" id="CP007794">
    <property type="protein sequence ID" value="AIB13710.1"/>
    <property type="molecule type" value="Genomic_DNA"/>
</dbReference>
<geneLocation type="plasmid" evidence="5 7">
    <name>AbAZ39_p1</name>
</geneLocation>
<dbReference type="InterPro" id="IPR035965">
    <property type="entry name" value="PAS-like_dom_sf"/>
</dbReference>
<accession>A0A060DLN6</accession>
<proteinExistence type="predicted"/>
<accession>A0A2K1G6G8</accession>
<protein>
    <submittedName>
        <fullName evidence="6">Sensor domain-containing diguanylate cyclase</fullName>
    </submittedName>
</protein>
<feature type="transmembrane region" description="Helical" evidence="1">
    <location>
        <begin position="39"/>
        <end position="58"/>
    </location>
</feature>
<geneLocation type="plasmid" evidence="6">
    <name>p1unnanmed</name>
</geneLocation>
<dbReference type="KEGG" id="abq:ABAZ39_17385"/>
<name>A0A060DLN6_9PROT</name>
<evidence type="ECO:0000259" key="4">
    <source>
        <dbReference type="PROSITE" id="PS50887"/>
    </source>
</evidence>
<dbReference type="SUPFAM" id="SSF55785">
    <property type="entry name" value="PYP-like sensor domain (PAS domain)"/>
    <property type="match status" value="1"/>
</dbReference>
<dbReference type="PROSITE" id="PS50112">
    <property type="entry name" value="PAS"/>
    <property type="match status" value="1"/>
</dbReference>
<evidence type="ECO:0000256" key="1">
    <source>
        <dbReference type="SAM" id="Phobius"/>
    </source>
</evidence>
<dbReference type="NCBIfam" id="TIGR00229">
    <property type="entry name" value="sensory_box"/>
    <property type="match status" value="1"/>
</dbReference>
<dbReference type="OrthoDB" id="9812260at2"/>
<dbReference type="InterPro" id="IPR043128">
    <property type="entry name" value="Rev_trsase/Diguanyl_cyclase"/>
</dbReference>
<evidence type="ECO:0000259" key="2">
    <source>
        <dbReference type="PROSITE" id="PS50112"/>
    </source>
</evidence>
<feature type="domain" description="GGDEF" evidence="4">
    <location>
        <begin position="238"/>
        <end position="369"/>
    </location>
</feature>
<dbReference type="PROSITE" id="PS50113">
    <property type="entry name" value="PAC"/>
    <property type="match status" value="1"/>
</dbReference>
<dbReference type="PANTHER" id="PTHR44757:SF2">
    <property type="entry name" value="BIOFILM ARCHITECTURE MAINTENANCE PROTEIN MBAA"/>
    <property type="match status" value="1"/>
</dbReference>
<dbReference type="SMART" id="SM00267">
    <property type="entry name" value="GGDEF"/>
    <property type="match status" value="1"/>
</dbReference>
<reference evidence="5 7" key="1">
    <citation type="journal article" date="2014" name="Genome Announc.">
        <title>Complete Genome Sequence of the Model Rhizosphere Strain Azospirillum brasilense Az39, Successfully Applied in Agriculture.</title>
        <authorList>
            <person name="Rivera D."/>
            <person name="Revale S."/>
            <person name="Molina R."/>
            <person name="Gualpa J."/>
            <person name="Puente M."/>
            <person name="Maroniche G."/>
            <person name="Paris G."/>
            <person name="Baker D."/>
            <person name="Clavijo B."/>
            <person name="McLay K."/>
            <person name="Spaepen S."/>
            <person name="Perticari A."/>
            <person name="Vazquez M."/>
            <person name="Wisniewski-Dye F."/>
            <person name="Watkins C."/>
            <person name="Martinez-Abarca F."/>
            <person name="Vanderleyden J."/>
            <person name="Cassan F."/>
        </authorList>
    </citation>
    <scope>NUCLEOTIDE SEQUENCE [LARGE SCALE GENOMIC DNA]</scope>
    <source>
        <strain evidence="5 7">Az39</strain>
        <plasmid evidence="5">AbAZ39_p1</plasmid>
    </source>
</reference>
<dbReference type="RefSeq" id="WP_051658204.1">
    <property type="nucleotide sequence ID" value="NZ_CP007794.1"/>
</dbReference>
<feature type="domain" description="PAC" evidence="3">
    <location>
        <begin position="154"/>
        <end position="206"/>
    </location>
</feature>
<dbReference type="GO" id="GO:0003824">
    <property type="term" value="F:catalytic activity"/>
    <property type="evidence" value="ECO:0007669"/>
    <property type="project" value="UniProtKB-ARBA"/>
</dbReference>
<dbReference type="CDD" id="cd01949">
    <property type="entry name" value="GGDEF"/>
    <property type="match status" value="1"/>
</dbReference>
<reference evidence="6 8" key="2">
    <citation type="submission" date="2018-01" db="EMBL/GenBank/DDBJ databases">
        <title>Whole genome sequence of Azospirillum brasilense REC3 isolated from strawberry roots.</title>
        <authorList>
            <person name="Fontana C.A."/>
            <person name="Salazar S.M."/>
            <person name="Bassi D."/>
            <person name="Puglisi E."/>
            <person name="Lovaisa N.C."/>
            <person name="Toffoli L.M."/>
            <person name="Pedraza R."/>
            <person name="Cocconcelli P.S."/>
        </authorList>
    </citation>
    <scope>NUCLEOTIDE SEQUENCE [LARGE SCALE GENOMIC DNA]</scope>
    <source>
        <strain evidence="6 8">REC3</strain>
        <plasmid evidence="6">p1unnanmed</plasmid>
    </source>
</reference>
<keyword evidence="5" id="KW-0614">Plasmid</keyword>
<dbReference type="InterPro" id="IPR029787">
    <property type="entry name" value="Nucleotide_cyclase"/>
</dbReference>
<dbReference type="Pfam" id="PF00989">
    <property type="entry name" value="PAS"/>
    <property type="match status" value="1"/>
</dbReference>
<evidence type="ECO:0000313" key="8">
    <source>
        <dbReference type="Proteomes" id="UP000236268"/>
    </source>
</evidence>